<dbReference type="GO" id="GO:0016887">
    <property type="term" value="F:ATP hydrolysis activity"/>
    <property type="evidence" value="ECO:0007669"/>
    <property type="project" value="InterPro"/>
</dbReference>
<feature type="domain" description="ATPase AAA-type core" evidence="1">
    <location>
        <begin position="31"/>
        <end position="390"/>
    </location>
</feature>
<dbReference type="PANTHER" id="PTHR40396">
    <property type="entry name" value="ATPASE-LIKE PROTEIN"/>
    <property type="match status" value="1"/>
</dbReference>
<accession>A0A2U2NCF9</accession>
<dbReference type="PANTHER" id="PTHR40396:SF1">
    <property type="entry name" value="ATPASE AAA-TYPE CORE DOMAIN-CONTAINING PROTEIN"/>
    <property type="match status" value="1"/>
</dbReference>
<evidence type="ECO:0000313" key="3">
    <source>
        <dbReference type="Proteomes" id="UP000245876"/>
    </source>
</evidence>
<dbReference type="Pfam" id="PF13304">
    <property type="entry name" value="AAA_21"/>
    <property type="match status" value="1"/>
</dbReference>
<keyword evidence="3" id="KW-1185">Reference proteome</keyword>
<evidence type="ECO:0000313" key="2">
    <source>
        <dbReference type="EMBL" id="PWG66770.1"/>
    </source>
</evidence>
<dbReference type="OrthoDB" id="9809324at2"/>
<name>A0A2U2NCF9_9BIFI</name>
<dbReference type="InterPro" id="IPR027417">
    <property type="entry name" value="P-loop_NTPase"/>
</dbReference>
<gene>
    <name evidence="2" type="ORF">DF196_02385</name>
</gene>
<dbReference type="EMBL" id="QFFM01000003">
    <property type="protein sequence ID" value="PWG66770.1"/>
    <property type="molecule type" value="Genomic_DNA"/>
</dbReference>
<dbReference type="RefSeq" id="WP_109056339.1">
    <property type="nucleotide sequence ID" value="NZ_QFFM01000003.1"/>
</dbReference>
<protein>
    <recommendedName>
        <fullName evidence="1">ATPase AAA-type core domain-containing protein</fullName>
    </recommendedName>
</protein>
<dbReference type="Gene3D" id="3.40.50.300">
    <property type="entry name" value="P-loop containing nucleotide triphosphate hydrolases"/>
    <property type="match status" value="1"/>
</dbReference>
<comment type="caution">
    <text evidence="2">The sequence shown here is derived from an EMBL/GenBank/DDBJ whole genome shotgun (WGS) entry which is preliminary data.</text>
</comment>
<reference evidence="2 3" key="1">
    <citation type="journal article" date="2018" name="Int. J. Syst. Evol. Microbiol.">
        <title>Bifidobacterium callitrichidarum sp. nov. from the faeces of the emperor tamarin (Saguinus imperator).</title>
        <authorList>
            <person name="Modesto M."/>
            <person name="Michelini S."/>
            <person name="Sansosti M.C."/>
            <person name="De Filippo C."/>
            <person name="Cavalieri D."/>
            <person name="Qvirist L."/>
            <person name="Andlid T."/>
            <person name="Spiezio C."/>
            <person name="Sandri C."/>
            <person name="Pascarelli S."/>
            <person name="Sgorbati B."/>
            <person name="Mattarelli P."/>
        </authorList>
    </citation>
    <scope>NUCLEOTIDE SEQUENCE [LARGE SCALE GENOMIC DNA]</scope>
    <source>
        <strain evidence="2 3">TRI 5</strain>
    </source>
</reference>
<dbReference type="AlphaFoldDB" id="A0A2U2NCF9"/>
<proteinExistence type="predicted"/>
<sequence length="461" mass="51173">MIRLRTLTLDDAKNTRHGVLDFKDLGSGSSVTGIYGQNGSGKTTVIIALQILKILMSGESVNRDGVGFIRQAASQATIKAGFEIDGDLVDYTVSFEPNSDNGSMRVVNERIELATGTQRKRVLIDHGVDHAEDELGYRDWRTTPSVQWRSLRSVKSTDGILQQEETLAWSEGRSFIFSPRVRQTLHKVEELIGKQEHVSTSRTNALTQNLTPLIGKTDMLAGYTRDCMRIVSTRDVSSVSFDYAPIQVTGQHMAPLDISHPVIMPAEARKYVERMVEQADLIMPVLVPGIHIRCDVKDMTMADGNPGVEVFLRSERNGVSIPLWAESEGIRRIMGILSLLVRMFNEENVLVAIDEIDSGIFEILLGDLLNILARRGVGQLVFTAHNLRILEMLSAKSVVFSTANPERRFITVNKHGTNNLRDMYIRLVCTGDGDERMADRVDLGDVANAFYEAGNPEEGEA</sequence>
<evidence type="ECO:0000259" key="1">
    <source>
        <dbReference type="Pfam" id="PF13304"/>
    </source>
</evidence>
<organism evidence="2 3">
    <name type="scientific">Bifidobacterium callitrichidarum</name>
    <dbReference type="NCBI Taxonomy" id="2052941"/>
    <lineage>
        <taxon>Bacteria</taxon>
        <taxon>Bacillati</taxon>
        <taxon>Actinomycetota</taxon>
        <taxon>Actinomycetes</taxon>
        <taxon>Bifidobacteriales</taxon>
        <taxon>Bifidobacteriaceae</taxon>
        <taxon>Bifidobacterium</taxon>
    </lineage>
</organism>
<dbReference type="GO" id="GO:0006302">
    <property type="term" value="P:double-strand break repair"/>
    <property type="evidence" value="ECO:0007669"/>
    <property type="project" value="InterPro"/>
</dbReference>
<dbReference type="SUPFAM" id="SSF52540">
    <property type="entry name" value="P-loop containing nucleoside triphosphate hydrolases"/>
    <property type="match status" value="1"/>
</dbReference>
<dbReference type="Proteomes" id="UP000245876">
    <property type="component" value="Unassembled WGS sequence"/>
</dbReference>
<dbReference type="InterPro" id="IPR003959">
    <property type="entry name" value="ATPase_AAA_core"/>
</dbReference>